<organism evidence="1 2">
    <name type="scientific">Aplosporella prunicola CBS 121167</name>
    <dbReference type="NCBI Taxonomy" id="1176127"/>
    <lineage>
        <taxon>Eukaryota</taxon>
        <taxon>Fungi</taxon>
        <taxon>Dikarya</taxon>
        <taxon>Ascomycota</taxon>
        <taxon>Pezizomycotina</taxon>
        <taxon>Dothideomycetes</taxon>
        <taxon>Dothideomycetes incertae sedis</taxon>
        <taxon>Botryosphaeriales</taxon>
        <taxon>Aplosporellaceae</taxon>
        <taxon>Aplosporella</taxon>
    </lineage>
</organism>
<dbReference type="PANTHER" id="PTHR28002">
    <property type="entry name" value="MIOREX COMPLEX COMPONENT 11"/>
    <property type="match status" value="1"/>
</dbReference>
<feature type="non-terminal residue" evidence="1">
    <location>
        <position position="1"/>
    </location>
</feature>
<evidence type="ECO:0000313" key="1">
    <source>
        <dbReference type="EMBL" id="KAF2140403.1"/>
    </source>
</evidence>
<dbReference type="RefSeq" id="XP_033396116.1">
    <property type="nucleotide sequence ID" value="XM_033536243.1"/>
</dbReference>
<accession>A0A6A6BAM2</accession>
<gene>
    <name evidence="1" type="ORF">K452DRAFT_215661</name>
</gene>
<sequence>ASRLDRTIARLPRFLRTRLQPLRAAPLTHVSAFLLLHELTAIVPLVGLAATFHYANWLPPYISEGAWVAQGVEKFGRYFRRKGWIADAEEGGAGRAWAWGEDAVRILVEVGTAWAVTKALLPARLLLSLWATPWFARVCVSPMSNGVRRLF</sequence>
<dbReference type="OrthoDB" id="5580261at2759"/>
<dbReference type="Pfam" id="PF10306">
    <property type="entry name" value="FLILHELTA"/>
    <property type="match status" value="1"/>
</dbReference>
<proteinExistence type="predicted"/>
<dbReference type="InterPro" id="IPR018811">
    <property type="entry name" value="MRX11"/>
</dbReference>
<name>A0A6A6BAM2_9PEZI</name>
<reference evidence="1" key="1">
    <citation type="journal article" date="2020" name="Stud. Mycol.">
        <title>101 Dothideomycetes genomes: a test case for predicting lifestyles and emergence of pathogens.</title>
        <authorList>
            <person name="Haridas S."/>
            <person name="Albert R."/>
            <person name="Binder M."/>
            <person name="Bloem J."/>
            <person name="Labutti K."/>
            <person name="Salamov A."/>
            <person name="Andreopoulos B."/>
            <person name="Baker S."/>
            <person name="Barry K."/>
            <person name="Bills G."/>
            <person name="Bluhm B."/>
            <person name="Cannon C."/>
            <person name="Castanera R."/>
            <person name="Culley D."/>
            <person name="Daum C."/>
            <person name="Ezra D."/>
            <person name="Gonzalez J."/>
            <person name="Henrissat B."/>
            <person name="Kuo A."/>
            <person name="Liang C."/>
            <person name="Lipzen A."/>
            <person name="Lutzoni F."/>
            <person name="Magnuson J."/>
            <person name="Mondo S."/>
            <person name="Nolan M."/>
            <person name="Ohm R."/>
            <person name="Pangilinan J."/>
            <person name="Park H.-J."/>
            <person name="Ramirez L."/>
            <person name="Alfaro M."/>
            <person name="Sun H."/>
            <person name="Tritt A."/>
            <person name="Yoshinaga Y."/>
            <person name="Zwiers L.-H."/>
            <person name="Turgeon B."/>
            <person name="Goodwin S."/>
            <person name="Spatafora J."/>
            <person name="Crous P."/>
            <person name="Grigoriev I."/>
        </authorList>
    </citation>
    <scope>NUCLEOTIDE SEQUENCE</scope>
    <source>
        <strain evidence="1">CBS 121167</strain>
    </source>
</reference>
<keyword evidence="2" id="KW-1185">Reference proteome</keyword>
<evidence type="ECO:0000313" key="2">
    <source>
        <dbReference type="Proteomes" id="UP000799438"/>
    </source>
</evidence>
<feature type="non-terminal residue" evidence="1">
    <location>
        <position position="151"/>
    </location>
</feature>
<dbReference type="PANTHER" id="PTHR28002:SF1">
    <property type="entry name" value="MIOREX COMPLEX COMPONENT 11"/>
    <property type="match status" value="1"/>
</dbReference>
<dbReference type="AlphaFoldDB" id="A0A6A6BAM2"/>
<dbReference type="Proteomes" id="UP000799438">
    <property type="component" value="Unassembled WGS sequence"/>
</dbReference>
<dbReference type="GO" id="GO:0005739">
    <property type="term" value="C:mitochondrion"/>
    <property type="evidence" value="ECO:0007669"/>
    <property type="project" value="TreeGrafter"/>
</dbReference>
<dbReference type="EMBL" id="ML995490">
    <property type="protein sequence ID" value="KAF2140403.1"/>
    <property type="molecule type" value="Genomic_DNA"/>
</dbReference>
<dbReference type="GeneID" id="54293739"/>
<protein>
    <submittedName>
        <fullName evidence="1">Uncharacterized protein</fullName>
    </submittedName>
</protein>